<dbReference type="InterPro" id="IPR017871">
    <property type="entry name" value="ABC_transporter-like_CS"/>
</dbReference>
<evidence type="ECO:0000256" key="6">
    <source>
        <dbReference type="ARBA" id="ARBA00022840"/>
    </source>
</evidence>
<dbReference type="InterPro" id="IPR050352">
    <property type="entry name" value="ABCG_transporters"/>
</dbReference>
<feature type="transmembrane region" description="Helical" evidence="9">
    <location>
        <begin position="393"/>
        <end position="412"/>
    </location>
</feature>
<evidence type="ECO:0000313" key="11">
    <source>
        <dbReference type="EMBL" id="KAF7283227.1"/>
    </source>
</evidence>
<dbReference type="InterPro" id="IPR043926">
    <property type="entry name" value="ABCG_dom"/>
</dbReference>
<protein>
    <recommendedName>
        <fullName evidence="10">ABC transporter domain-containing protein</fullName>
    </recommendedName>
</protein>
<feature type="domain" description="ABC transporter" evidence="10">
    <location>
        <begin position="62"/>
        <end position="304"/>
    </location>
</feature>
<dbReference type="PROSITE" id="PS50893">
    <property type="entry name" value="ABC_TRANSPORTER_2"/>
    <property type="match status" value="1"/>
</dbReference>
<dbReference type="GO" id="GO:0005524">
    <property type="term" value="F:ATP binding"/>
    <property type="evidence" value="ECO:0007669"/>
    <property type="project" value="UniProtKB-KW"/>
</dbReference>
<dbReference type="PANTHER" id="PTHR48041:SF26">
    <property type="entry name" value="FI22810P1"/>
    <property type="match status" value="1"/>
</dbReference>
<evidence type="ECO:0000256" key="2">
    <source>
        <dbReference type="ARBA" id="ARBA00005814"/>
    </source>
</evidence>
<evidence type="ECO:0000256" key="7">
    <source>
        <dbReference type="ARBA" id="ARBA00022989"/>
    </source>
</evidence>
<evidence type="ECO:0000256" key="5">
    <source>
        <dbReference type="ARBA" id="ARBA00022741"/>
    </source>
</evidence>
<keyword evidence="8 9" id="KW-0472">Membrane</keyword>
<feature type="transmembrane region" description="Helical" evidence="9">
    <location>
        <begin position="424"/>
        <end position="446"/>
    </location>
</feature>
<keyword evidence="6" id="KW-0067">ATP-binding</keyword>
<dbReference type="PROSITE" id="PS00211">
    <property type="entry name" value="ABC_TRANSPORTER_1"/>
    <property type="match status" value="1"/>
</dbReference>
<proteinExistence type="inferred from homology"/>
<comment type="caution">
    <text evidence="11">The sequence shown here is derived from an EMBL/GenBank/DDBJ whole genome shotgun (WGS) entry which is preliminary data.</text>
</comment>
<dbReference type="GO" id="GO:0005886">
    <property type="term" value="C:plasma membrane"/>
    <property type="evidence" value="ECO:0007669"/>
    <property type="project" value="TreeGrafter"/>
</dbReference>
<feature type="transmembrane region" description="Helical" evidence="9">
    <location>
        <begin position="466"/>
        <end position="493"/>
    </location>
</feature>
<name>A0A834IZC8_RHYFE</name>
<dbReference type="FunFam" id="3.40.50.300:FF:001077">
    <property type="entry name" value="Uncharacterized protein, isoform A"/>
    <property type="match status" value="1"/>
</dbReference>
<dbReference type="CDD" id="cd03213">
    <property type="entry name" value="ABCG_EPDR"/>
    <property type="match status" value="1"/>
</dbReference>
<comment type="similarity">
    <text evidence="2">Belongs to the ABC transporter superfamily. ABCG family. Eye pigment precursor importer (TC 3.A.1.204) subfamily.</text>
</comment>
<keyword evidence="5" id="KW-0547">Nucleotide-binding</keyword>
<evidence type="ECO:0000259" key="10">
    <source>
        <dbReference type="PROSITE" id="PS50893"/>
    </source>
</evidence>
<accession>A0A834IZC8</accession>
<evidence type="ECO:0000256" key="9">
    <source>
        <dbReference type="SAM" id="Phobius"/>
    </source>
</evidence>
<dbReference type="Pfam" id="PF00005">
    <property type="entry name" value="ABC_tran"/>
    <property type="match status" value="1"/>
</dbReference>
<dbReference type="Pfam" id="PF01061">
    <property type="entry name" value="ABC2_membrane"/>
    <property type="match status" value="1"/>
</dbReference>
<dbReference type="GO" id="GO:0016887">
    <property type="term" value="F:ATP hydrolysis activity"/>
    <property type="evidence" value="ECO:0007669"/>
    <property type="project" value="InterPro"/>
</dbReference>
<feature type="transmembrane region" description="Helical" evidence="9">
    <location>
        <begin position="620"/>
        <end position="638"/>
    </location>
</feature>
<dbReference type="SUPFAM" id="SSF52540">
    <property type="entry name" value="P-loop containing nucleoside triphosphate hydrolases"/>
    <property type="match status" value="1"/>
</dbReference>
<dbReference type="EMBL" id="JAACXV010000127">
    <property type="protein sequence ID" value="KAF7283227.1"/>
    <property type="molecule type" value="Genomic_DNA"/>
</dbReference>
<dbReference type="InterPro" id="IPR003593">
    <property type="entry name" value="AAA+_ATPase"/>
</dbReference>
<evidence type="ECO:0000313" key="12">
    <source>
        <dbReference type="Proteomes" id="UP000625711"/>
    </source>
</evidence>
<feature type="transmembrane region" description="Helical" evidence="9">
    <location>
        <begin position="505"/>
        <end position="529"/>
    </location>
</feature>
<dbReference type="PANTHER" id="PTHR48041">
    <property type="entry name" value="ABC TRANSPORTER G FAMILY MEMBER 28"/>
    <property type="match status" value="1"/>
</dbReference>
<dbReference type="InterPro" id="IPR013525">
    <property type="entry name" value="ABC2_TM"/>
</dbReference>
<keyword evidence="12" id="KW-1185">Reference proteome</keyword>
<reference evidence="11" key="1">
    <citation type="submission" date="2020-08" db="EMBL/GenBank/DDBJ databases">
        <title>Genome sequencing and assembly of the red palm weevil Rhynchophorus ferrugineus.</title>
        <authorList>
            <person name="Dias G.B."/>
            <person name="Bergman C.M."/>
            <person name="Manee M."/>
        </authorList>
    </citation>
    <scope>NUCLEOTIDE SEQUENCE</scope>
    <source>
        <strain evidence="11">AA-2017</strain>
        <tissue evidence="11">Whole larva</tissue>
    </source>
</reference>
<evidence type="ECO:0000256" key="8">
    <source>
        <dbReference type="ARBA" id="ARBA00023136"/>
    </source>
</evidence>
<dbReference type="Pfam" id="PF19055">
    <property type="entry name" value="ABC2_membrane_7"/>
    <property type="match status" value="1"/>
</dbReference>
<keyword evidence="7 9" id="KW-1133">Transmembrane helix</keyword>
<dbReference type="Gene3D" id="3.40.50.300">
    <property type="entry name" value="P-loop containing nucleotide triphosphate hydrolases"/>
    <property type="match status" value="1"/>
</dbReference>
<keyword evidence="4 9" id="KW-0812">Transmembrane</keyword>
<dbReference type="GO" id="GO:0140359">
    <property type="term" value="F:ABC-type transporter activity"/>
    <property type="evidence" value="ECO:0007669"/>
    <property type="project" value="InterPro"/>
</dbReference>
<dbReference type="InterPro" id="IPR027417">
    <property type="entry name" value="P-loop_NTPase"/>
</dbReference>
<dbReference type="InterPro" id="IPR003439">
    <property type="entry name" value="ABC_transporter-like_ATP-bd"/>
</dbReference>
<comment type="subcellular location">
    <subcellularLocation>
        <location evidence="1">Membrane</location>
        <topology evidence="1">Multi-pass membrane protein</topology>
    </subcellularLocation>
</comment>
<evidence type="ECO:0000256" key="4">
    <source>
        <dbReference type="ARBA" id="ARBA00022692"/>
    </source>
</evidence>
<dbReference type="OrthoDB" id="66620at2759"/>
<dbReference type="Proteomes" id="UP000625711">
    <property type="component" value="Unassembled WGS sequence"/>
</dbReference>
<gene>
    <name evidence="11" type="ORF">GWI33_001152</name>
</gene>
<sequence length="646" mass="72327">MEVVLHEASTVPMQKSLSLHSVKYGDSAVTNTNETETFLETSNGVSKGTTFNMLPSDSPVDIRFDNITFTATEGGIFQKKTKKQILHGVNGRFPAGQLIAIMGPSGAGKSTLLNILSGYSIQGVSGKVDVNGKPRKLKAFRKLSCYITQDDRLQPLLTVAENMHIAADLKLSSSVSQKQKDVIIDEILATLGLSHTKNTRAQGLSGGQKKRLSIALELVNNPLVMFLDEPTTGLDSSSCKQCLELLKVLARQGRTIVCTIHQPSAKLFEIFDQVYVLARGQCLYQGGTANMVNFFVDTGFPCPEYHNPADYVIELASEEYGRDRVEAMIQRCENGKSLKYFEYPEKILKTDFTGSARVDDDSGDLQATSKLNQLRVLMRRGFIKLKRDQTLTYMRIGVNIITALMLGTLYLNAGTDGSKVIDNYNLLFSILMHHTFTPMMLTILTFPTELSILIKEHFNRWYSLKMYYLSVTLIDLPLSIFCCFLFTSIVYYMTGQPLDGMRFTMFFVSSMLVVFVAESFGLVVGAYFSVVNGTFLGPILTVPMMMFAGFGVTLKDLPIYLYWGSYVSYLRFGLEGVVGAIYGLNRQTLDCPEDQYCHYKYPKKFLEDIAVKPDQFSNDVIALVLFWFILRIGALVVLKYKLHSMR</sequence>
<feature type="transmembrane region" description="Helical" evidence="9">
    <location>
        <begin position="535"/>
        <end position="554"/>
    </location>
</feature>
<dbReference type="SMART" id="SM00382">
    <property type="entry name" value="AAA"/>
    <property type="match status" value="1"/>
</dbReference>
<organism evidence="11 12">
    <name type="scientific">Rhynchophorus ferrugineus</name>
    <name type="common">Red palm weevil</name>
    <name type="synonym">Curculio ferrugineus</name>
    <dbReference type="NCBI Taxonomy" id="354439"/>
    <lineage>
        <taxon>Eukaryota</taxon>
        <taxon>Metazoa</taxon>
        <taxon>Ecdysozoa</taxon>
        <taxon>Arthropoda</taxon>
        <taxon>Hexapoda</taxon>
        <taxon>Insecta</taxon>
        <taxon>Pterygota</taxon>
        <taxon>Neoptera</taxon>
        <taxon>Endopterygota</taxon>
        <taxon>Coleoptera</taxon>
        <taxon>Polyphaga</taxon>
        <taxon>Cucujiformia</taxon>
        <taxon>Curculionidae</taxon>
        <taxon>Dryophthorinae</taxon>
        <taxon>Rhynchophorus</taxon>
    </lineage>
</organism>
<feature type="transmembrane region" description="Helical" evidence="9">
    <location>
        <begin position="566"/>
        <end position="584"/>
    </location>
</feature>
<evidence type="ECO:0000256" key="1">
    <source>
        <dbReference type="ARBA" id="ARBA00004141"/>
    </source>
</evidence>
<dbReference type="AlphaFoldDB" id="A0A834IZC8"/>
<keyword evidence="3" id="KW-0813">Transport</keyword>
<evidence type="ECO:0000256" key="3">
    <source>
        <dbReference type="ARBA" id="ARBA00022448"/>
    </source>
</evidence>